<comment type="caution">
    <text evidence="1">The sequence shown here is derived from an EMBL/GenBank/DDBJ whole genome shotgun (WGS) entry which is preliminary data.</text>
</comment>
<dbReference type="HOGENOM" id="CLU_3266018_0_0_10"/>
<evidence type="ECO:0000313" key="1">
    <source>
        <dbReference type="EMBL" id="EDS16332.1"/>
    </source>
</evidence>
<organism evidence="1 2">
    <name type="scientific">Bacteroides stercoris ATCC 43183</name>
    <dbReference type="NCBI Taxonomy" id="449673"/>
    <lineage>
        <taxon>Bacteria</taxon>
        <taxon>Pseudomonadati</taxon>
        <taxon>Bacteroidota</taxon>
        <taxon>Bacteroidia</taxon>
        <taxon>Bacteroidales</taxon>
        <taxon>Bacteroidaceae</taxon>
        <taxon>Bacteroides</taxon>
    </lineage>
</organism>
<sequence>MSHSPILGRKCDRFILFPLQIKAVEITLQWIFRPVTMRCPK</sequence>
<gene>
    <name evidence="1" type="ORF">BACSTE_01004</name>
</gene>
<reference evidence="1 2" key="2">
    <citation type="submission" date="2007-11" db="EMBL/GenBank/DDBJ databases">
        <authorList>
            <person name="Fulton L."/>
            <person name="Clifton S."/>
            <person name="Fulton B."/>
            <person name="Xu J."/>
            <person name="Minx P."/>
            <person name="Pepin K.H."/>
            <person name="Johnson M."/>
            <person name="Thiruvilangam P."/>
            <person name="Bhonagiri V."/>
            <person name="Nash W.E."/>
            <person name="Mardis E.R."/>
            <person name="Wilson R.K."/>
        </authorList>
    </citation>
    <scope>NUCLEOTIDE SEQUENCE [LARGE SCALE GENOMIC DNA]</scope>
    <source>
        <strain evidence="1 2">ATCC 43183</strain>
    </source>
</reference>
<evidence type="ECO:0000313" key="2">
    <source>
        <dbReference type="Proteomes" id="UP000004713"/>
    </source>
</evidence>
<dbReference type="Proteomes" id="UP000004713">
    <property type="component" value="Unassembled WGS sequence"/>
</dbReference>
<dbReference type="AlphaFoldDB" id="B0NNB5"/>
<protein>
    <submittedName>
        <fullName evidence="1">Uncharacterized protein</fullName>
    </submittedName>
</protein>
<name>B0NNB5_BACSE</name>
<dbReference type="EMBL" id="ABFZ02000017">
    <property type="protein sequence ID" value="EDS16332.1"/>
    <property type="molecule type" value="Genomic_DNA"/>
</dbReference>
<proteinExistence type="predicted"/>
<accession>B0NNB5</accession>
<reference evidence="1 2" key="1">
    <citation type="submission" date="2007-11" db="EMBL/GenBank/DDBJ databases">
        <title>Draft genome sequence of Bacteroides stercoris(ATCC 43183).</title>
        <authorList>
            <person name="Sudarsanam P."/>
            <person name="Ley R."/>
            <person name="Guruge J."/>
            <person name="Turnbaugh P.J."/>
            <person name="Mahowald M."/>
            <person name="Liep D."/>
            <person name="Gordon J."/>
        </authorList>
    </citation>
    <scope>NUCLEOTIDE SEQUENCE [LARGE SCALE GENOMIC DNA]</scope>
    <source>
        <strain evidence="1 2">ATCC 43183</strain>
    </source>
</reference>